<dbReference type="UniPathway" id="UPA00143"/>
<dbReference type="InterPro" id="IPR000569">
    <property type="entry name" value="HECT_dom"/>
</dbReference>
<dbReference type="InterPro" id="IPR035983">
    <property type="entry name" value="Hect_E3_ubiquitin_ligase"/>
</dbReference>
<evidence type="ECO:0000256" key="11">
    <source>
        <dbReference type="SAM" id="MobiDB-lite"/>
    </source>
</evidence>
<dbReference type="SMART" id="SM00456">
    <property type="entry name" value="WW"/>
    <property type="match status" value="2"/>
</dbReference>
<dbReference type="GO" id="GO:0016567">
    <property type="term" value="P:protein ubiquitination"/>
    <property type="evidence" value="ECO:0007669"/>
    <property type="project" value="UniProtKB-UniPathway"/>
</dbReference>
<dbReference type="FunFam" id="2.60.40.2840:FF:000001">
    <property type="entry name" value="E3 ubiquitin-protein ligase HECW2 isoform X1"/>
    <property type="match status" value="1"/>
</dbReference>
<feature type="active site" description="Glycyl thioester intermediate" evidence="10">
    <location>
        <position position="1329"/>
    </location>
</feature>
<evidence type="ECO:0000256" key="10">
    <source>
        <dbReference type="PROSITE-ProRule" id="PRU00104"/>
    </source>
</evidence>
<evidence type="ECO:0000256" key="1">
    <source>
        <dbReference type="ARBA" id="ARBA00000885"/>
    </source>
</evidence>
<feature type="region of interest" description="Disordered" evidence="11">
    <location>
        <begin position="1"/>
        <end position="44"/>
    </location>
</feature>
<evidence type="ECO:0000256" key="9">
    <source>
        <dbReference type="ARBA" id="ARBA00022786"/>
    </source>
</evidence>
<dbReference type="FunFam" id="3.30.2410.10:FF:000002">
    <property type="entry name" value="E3 ubiquitin-protein ligase HECW2"/>
    <property type="match status" value="1"/>
</dbReference>
<keyword evidence="5" id="KW-0963">Cytoplasm</keyword>
<dbReference type="FunFam" id="3.90.1750.10:FF:000004">
    <property type="entry name" value="E3 ubiquitin-protein ligase HECW2 isoform X1"/>
    <property type="match status" value="1"/>
</dbReference>
<dbReference type="PANTHER" id="PTHR11254:SF442">
    <property type="entry name" value="HECT-TYPE E3 UBIQUITIN TRANSFERASE"/>
    <property type="match status" value="1"/>
</dbReference>
<dbReference type="FunFam" id="2.20.70.10:FF:000007">
    <property type="entry name" value="E3 ubiquitin-protein ligase HECW2 isoform X1"/>
    <property type="match status" value="1"/>
</dbReference>
<feature type="domain" description="WW" evidence="13">
    <location>
        <begin position="768"/>
        <end position="801"/>
    </location>
</feature>
<dbReference type="CDD" id="cd08691">
    <property type="entry name" value="C2_NEDL1-like"/>
    <property type="match status" value="1"/>
</dbReference>
<reference evidence="15" key="2">
    <citation type="submission" date="2004-02" db="EMBL/GenBank/DDBJ databases">
        <authorList>
            <consortium name="Genoscope"/>
            <consortium name="Whitehead Institute Centre for Genome Research"/>
        </authorList>
    </citation>
    <scope>NUCLEOTIDE SEQUENCE</scope>
</reference>
<dbReference type="PANTHER" id="PTHR11254">
    <property type="entry name" value="HECT DOMAIN UBIQUITIN-PROTEIN LIGASE"/>
    <property type="match status" value="1"/>
</dbReference>
<evidence type="ECO:0000313" key="15">
    <source>
        <dbReference type="EMBL" id="CAG11230.1"/>
    </source>
</evidence>
<dbReference type="SUPFAM" id="SSF51045">
    <property type="entry name" value="WW domain"/>
    <property type="match status" value="2"/>
</dbReference>
<feature type="region of interest" description="Disordered" evidence="11">
    <location>
        <begin position="545"/>
        <end position="564"/>
    </location>
</feature>
<dbReference type="PROSITE" id="PS01159">
    <property type="entry name" value="WW_DOMAIN_1"/>
    <property type="match status" value="2"/>
</dbReference>
<dbReference type="CDD" id="cd00078">
    <property type="entry name" value="HECTc"/>
    <property type="match status" value="1"/>
</dbReference>
<dbReference type="PROSITE" id="PS50020">
    <property type="entry name" value="WW_DOMAIN_2"/>
    <property type="match status" value="2"/>
</dbReference>
<dbReference type="InterPro" id="IPR032348">
    <property type="entry name" value="HECW_N"/>
</dbReference>
<comment type="caution">
    <text evidence="15">The sequence shown here is derived from an EMBL/GenBank/DDBJ whole genome shotgun (WGS) entry which is preliminary data.</text>
</comment>
<dbReference type="Gene3D" id="2.20.70.10">
    <property type="match status" value="2"/>
</dbReference>
<dbReference type="GO" id="GO:0006511">
    <property type="term" value="P:ubiquitin-dependent protein catabolic process"/>
    <property type="evidence" value="ECO:0007669"/>
    <property type="project" value="TreeGrafter"/>
</dbReference>
<dbReference type="GO" id="GO:0005737">
    <property type="term" value="C:cytoplasm"/>
    <property type="evidence" value="ECO:0007669"/>
    <property type="project" value="UniProtKB-SubCell"/>
</dbReference>
<feature type="domain" description="HECT" evidence="14">
    <location>
        <begin position="1026"/>
        <end position="1361"/>
    </location>
</feature>
<evidence type="ECO:0000259" key="12">
    <source>
        <dbReference type="PROSITE" id="PS50004"/>
    </source>
</evidence>
<evidence type="ECO:0000256" key="8">
    <source>
        <dbReference type="ARBA" id="ARBA00022737"/>
    </source>
</evidence>
<feature type="domain" description="C2" evidence="12">
    <location>
        <begin position="195"/>
        <end position="327"/>
    </location>
</feature>
<dbReference type="PROSITE" id="PS50004">
    <property type="entry name" value="C2"/>
    <property type="match status" value="1"/>
</dbReference>
<comment type="pathway">
    <text evidence="3">Protein modification; protein ubiquitination.</text>
</comment>
<comment type="catalytic activity">
    <reaction evidence="1">
        <text>S-ubiquitinyl-[E2 ubiquitin-conjugating enzyme]-L-cysteine + [acceptor protein]-L-lysine = [E2 ubiquitin-conjugating enzyme]-L-cysteine + N(6)-ubiquitinyl-[acceptor protein]-L-lysine.</text>
        <dbReference type="EC" id="2.3.2.26"/>
    </reaction>
</comment>
<dbReference type="Pfam" id="PF16562">
    <property type="entry name" value="HECW_N"/>
    <property type="match status" value="1"/>
</dbReference>
<feature type="region of interest" description="Disordered" evidence="11">
    <location>
        <begin position="603"/>
        <end position="631"/>
    </location>
</feature>
<dbReference type="GO" id="GO:0048814">
    <property type="term" value="P:regulation of dendrite morphogenesis"/>
    <property type="evidence" value="ECO:0007669"/>
    <property type="project" value="TreeGrafter"/>
</dbReference>
<dbReference type="InterPro" id="IPR036020">
    <property type="entry name" value="WW_dom_sf"/>
</dbReference>
<dbReference type="CDD" id="cd00201">
    <property type="entry name" value="WW"/>
    <property type="match status" value="2"/>
</dbReference>
<dbReference type="FunFam" id="3.90.1750.10:FF:000036">
    <property type="entry name" value="E3 ubiquitin-protein ligase HECW2"/>
    <property type="match status" value="1"/>
</dbReference>
<organism evidence="15">
    <name type="scientific">Tetraodon nigroviridis</name>
    <name type="common">Spotted green pufferfish</name>
    <name type="synonym">Chelonodon nigroviridis</name>
    <dbReference type="NCBI Taxonomy" id="99883"/>
    <lineage>
        <taxon>Eukaryota</taxon>
        <taxon>Metazoa</taxon>
        <taxon>Chordata</taxon>
        <taxon>Craniata</taxon>
        <taxon>Vertebrata</taxon>
        <taxon>Euteleostomi</taxon>
        <taxon>Actinopterygii</taxon>
        <taxon>Neopterygii</taxon>
        <taxon>Teleostei</taxon>
        <taxon>Neoteleostei</taxon>
        <taxon>Acanthomorphata</taxon>
        <taxon>Eupercaria</taxon>
        <taxon>Tetraodontiformes</taxon>
        <taxon>Tetradontoidea</taxon>
        <taxon>Tetraodontidae</taxon>
        <taxon>Tetraodon</taxon>
    </lineage>
</organism>
<evidence type="ECO:0000256" key="6">
    <source>
        <dbReference type="ARBA" id="ARBA00022553"/>
    </source>
</evidence>
<dbReference type="PROSITE" id="PS50237">
    <property type="entry name" value="HECT"/>
    <property type="match status" value="1"/>
</dbReference>
<dbReference type="InterPro" id="IPR040524">
    <property type="entry name" value="HECW1_helix"/>
</dbReference>
<dbReference type="Gene3D" id="3.90.1750.10">
    <property type="entry name" value="Hect, E3 ligase catalytic domains"/>
    <property type="match status" value="1"/>
</dbReference>
<evidence type="ECO:0000259" key="14">
    <source>
        <dbReference type="PROSITE" id="PS50237"/>
    </source>
</evidence>
<evidence type="ECO:0000259" key="13">
    <source>
        <dbReference type="PROSITE" id="PS50020"/>
    </source>
</evidence>
<reference evidence="15" key="1">
    <citation type="journal article" date="2004" name="Nature">
        <title>Genome duplication in the teleost fish Tetraodon nigroviridis reveals the early vertebrate proto-karyotype.</title>
        <authorList>
            <person name="Jaillon O."/>
            <person name="Aury J.-M."/>
            <person name="Brunet F."/>
            <person name="Petit J.-L."/>
            <person name="Stange-Thomann N."/>
            <person name="Mauceli E."/>
            <person name="Bouneau L."/>
            <person name="Fischer C."/>
            <person name="Ozouf-Costaz C."/>
            <person name="Bernot A."/>
            <person name="Nicaud S."/>
            <person name="Jaffe D."/>
            <person name="Fisher S."/>
            <person name="Lutfalla G."/>
            <person name="Dossat C."/>
            <person name="Segurens B."/>
            <person name="Dasilva C."/>
            <person name="Salanoubat M."/>
            <person name="Levy M."/>
            <person name="Boudet N."/>
            <person name="Castellano S."/>
            <person name="Anthouard V."/>
            <person name="Jubin C."/>
            <person name="Castelli V."/>
            <person name="Katinka M."/>
            <person name="Vacherie B."/>
            <person name="Biemont C."/>
            <person name="Skalli Z."/>
            <person name="Cattolico L."/>
            <person name="Poulain J."/>
            <person name="De Berardinis V."/>
            <person name="Cruaud C."/>
            <person name="Duprat S."/>
            <person name="Brottier P."/>
            <person name="Coutanceau J.-P."/>
            <person name="Gouzy J."/>
            <person name="Parra G."/>
            <person name="Lardier G."/>
            <person name="Chapple C."/>
            <person name="McKernan K.J."/>
            <person name="McEwan P."/>
            <person name="Bosak S."/>
            <person name="Kellis M."/>
            <person name="Volff J.-N."/>
            <person name="Guigo R."/>
            <person name="Zody M.C."/>
            <person name="Mesirov J."/>
            <person name="Lindblad-Toh K."/>
            <person name="Birren B."/>
            <person name="Nusbaum C."/>
            <person name="Kahn D."/>
            <person name="Robinson-Rechavi M."/>
            <person name="Laudet V."/>
            <person name="Schachter V."/>
            <person name="Quetier F."/>
            <person name="Saurin W."/>
            <person name="Scarpelli C."/>
            <person name="Wincker P."/>
            <person name="Lander E.S."/>
            <person name="Weissenbach J."/>
            <person name="Roest Crollius H."/>
        </authorList>
    </citation>
    <scope>NUCLEOTIDE SEQUENCE [LARGE SCALE GENOMIC DNA]</scope>
</reference>
<dbReference type="FunFam" id="3.30.2160.10:FF:000005">
    <property type="entry name" value="E3 ubiquitin-protein ligase HECW2 isoform X1"/>
    <property type="match status" value="1"/>
</dbReference>
<dbReference type="Gene3D" id="3.30.2160.10">
    <property type="entry name" value="Hect, E3 ligase catalytic domain"/>
    <property type="match status" value="1"/>
</dbReference>
<dbReference type="Pfam" id="PF00397">
    <property type="entry name" value="WW"/>
    <property type="match status" value="1"/>
</dbReference>
<evidence type="ECO:0000256" key="7">
    <source>
        <dbReference type="ARBA" id="ARBA00022679"/>
    </source>
</evidence>
<accession>Q4RK52</accession>
<dbReference type="FunFam" id="2.20.70.10:FF:000013">
    <property type="entry name" value="E3 ubiquitin-protein ligase HECW2 isoform X1"/>
    <property type="match status" value="1"/>
</dbReference>
<evidence type="ECO:0000256" key="5">
    <source>
        <dbReference type="ARBA" id="ARBA00022490"/>
    </source>
</evidence>
<proteinExistence type="predicted"/>
<dbReference type="SUPFAM" id="SSF56204">
    <property type="entry name" value="Hect, E3 ligase catalytic domain"/>
    <property type="match status" value="1"/>
</dbReference>
<name>Q4RK52_TETNG</name>
<dbReference type="KEGG" id="tng:GSTEN00033133G001"/>
<gene>
    <name evidence="15" type="ORF">GSTENG00033133001</name>
</gene>
<feature type="domain" description="WW" evidence="13">
    <location>
        <begin position="666"/>
        <end position="699"/>
    </location>
</feature>
<dbReference type="InterPro" id="IPR001202">
    <property type="entry name" value="WW_dom"/>
</dbReference>
<keyword evidence="7" id="KW-0808">Transferase</keyword>
<dbReference type="Pfam" id="PF18436">
    <property type="entry name" value="HECW1_helix"/>
    <property type="match status" value="1"/>
</dbReference>
<dbReference type="SMART" id="SM00239">
    <property type="entry name" value="C2"/>
    <property type="match status" value="1"/>
</dbReference>
<dbReference type="Gene3D" id="2.60.40.2840">
    <property type="match status" value="1"/>
</dbReference>
<dbReference type="Pfam" id="PF00632">
    <property type="entry name" value="HECT"/>
    <property type="match status" value="1"/>
</dbReference>
<dbReference type="OrthoDB" id="423283at2759"/>
<dbReference type="Gene3D" id="2.60.40.150">
    <property type="entry name" value="C2 domain"/>
    <property type="match status" value="1"/>
</dbReference>
<dbReference type="InterPro" id="IPR037795">
    <property type="entry name" value="C2_HECW"/>
</dbReference>
<keyword evidence="8" id="KW-0677">Repeat</keyword>
<protein>
    <recommendedName>
        <fullName evidence="4">HECT-type E3 ubiquitin transferase</fullName>
        <ecNumber evidence="4">2.3.2.26</ecNumber>
    </recommendedName>
</protein>
<dbReference type="EMBL" id="CAAE01015032">
    <property type="protein sequence ID" value="CAG11230.1"/>
    <property type="molecule type" value="Genomic_DNA"/>
</dbReference>
<feature type="region of interest" description="Disordered" evidence="11">
    <location>
        <begin position="693"/>
        <end position="716"/>
    </location>
</feature>
<evidence type="ECO:0000256" key="2">
    <source>
        <dbReference type="ARBA" id="ARBA00004496"/>
    </source>
</evidence>
<comment type="subcellular location">
    <subcellularLocation>
        <location evidence="2">Cytoplasm</location>
    </subcellularLocation>
</comment>
<dbReference type="EC" id="2.3.2.26" evidence="4"/>
<evidence type="ECO:0000256" key="4">
    <source>
        <dbReference type="ARBA" id="ARBA00012485"/>
    </source>
</evidence>
<dbReference type="InterPro" id="IPR035892">
    <property type="entry name" value="C2_domain_sf"/>
</dbReference>
<keyword evidence="6" id="KW-0597">Phosphoprotein</keyword>
<dbReference type="InterPro" id="IPR050409">
    <property type="entry name" value="E3_ubiq-protein_ligase"/>
</dbReference>
<dbReference type="Gene3D" id="3.30.2410.10">
    <property type="entry name" value="Hect, E3 ligase catalytic domain"/>
    <property type="match status" value="1"/>
</dbReference>
<evidence type="ECO:0000256" key="3">
    <source>
        <dbReference type="ARBA" id="ARBA00004906"/>
    </source>
</evidence>
<keyword evidence="9 10" id="KW-0833">Ubl conjugation pathway</keyword>
<sequence>MRPSLATAVLPPRTRSHNAPNLSVGTREHLSAPRRRSPNLRHTLSPENLRTLTERGGAAAVDTVSVVSSPIGLTRANSDTDLVTSESRSSLTASTLEYTLNRGQNLVISWDIKEEVDATDWIGLYHIDETSPSNVWECKNRGVNGTQKGQIVWRLEPGPYFMEPETRICFKYYHGLSGALRATTPCITIKNPAVLVEGLAEQVGVEHPRKLISFTLTDLRAIGLKKGMFFNPDPYLKMSIHPGKRSIFPVFSHHGQERRSAIIANTINPVWHREKYTFVALMTDILYIEVKDKFAKSRPIIKRFLGQLAIPVQRLIEKIPGVLAVSFLSVQPVSFSLCRRLPTEHVSGQLQFKVELTSTGPDGASPDSIIGLSSLNGAPGTPSDDEDLPHHLPGVVSAAPLPLVRMAPPACGAAVSRPCWRRTSHLRVHLTTNCFRGHLLTAWTPLRPPKALGKGPWVQPHLNCVPASPRTQGSAPCCTSIQTRMRTDVSERRVGPTGDVSASAASSRAAAGLLEHQRLTFKSEVNILLDAECKRGMFLQEAEEGAETAIDPGGEAVPGTPPLSQAAEAEDGQVVFTEAEGDAPTAGEQEEAEEVGMRRLSLQAGGGLTKEEEGEEENPRVEGGSADSELVTTETDGEEGAQVNGHPVRSLPSVHHDIHRYQRVDEPLPPNWEARIDSHGRIFFVDHVNRTTTWQRPTGPPGPAGPDPLQLHSADGAAEPQSAYRMFTSNTCLKHMVSKVRRDAHYFERYQHNRDLVTFLNMFSNKQLELPRGWEMKHDHTGKPFFVDHNCRSTTFIDPRLPLQSSRSTGLLAHRQHLSRQRSHSAGEVVDDSRQANPLVMPRPSSTFSGSSRSQYQDLVPVAYNDKIVAFLRQPNILDILQERQPELARNHSLKEKVQFIRSKGVNGLTRLSSDADLVMLLSLFEEEVMSYVPPLLHPSYCLSSPVSSPGHFITKQQEPFLYYLQARSGQRPRPAPYKRDFEAKLRNFYRKLETKGYGQGPGKVKLIIRRDHLLEDAFNQIMCYSRKDLQRSKLYVSFMGEDGLDYSGPSREFFFLVSRELFNPYYGLFEYSANDTYTVQISPMSAFVDNHHEWFRFSGRILGLALVHQYLLDAFFTRPFYKGLLRIPCDLSDLEFLDEEFHQSLQWMKDNDIEDMLDLTFTVNEEVFGQITERELKPGGARIPVSEKNKKEYIERMVKWRIERGVAQQTESLVRGFYEVVDVRLVSVFDARELELVMAGTRSIDLADWRNNTEYRGGYHDNHIVIRWFWAAVERFNNEQRLRLLQFVTGTSSIPYEGFASLRGSNGPRRFCVEKWGKITSLPRAHTCFNRLDLPPYPSFSMLYEKLVTAVEETSTFGLE</sequence>
<dbReference type="GO" id="GO:0061630">
    <property type="term" value="F:ubiquitin protein ligase activity"/>
    <property type="evidence" value="ECO:0007669"/>
    <property type="project" value="UniProtKB-EC"/>
</dbReference>
<dbReference type="Pfam" id="PF00168">
    <property type="entry name" value="C2"/>
    <property type="match status" value="1"/>
</dbReference>
<dbReference type="SMART" id="SM00119">
    <property type="entry name" value="HECTc"/>
    <property type="match status" value="1"/>
</dbReference>
<feature type="region of interest" description="Disordered" evidence="11">
    <location>
        <begin position="818"/>
        <end position="853"/>
    </location>
</feature>
<dbReference type="SUPFAM" id="SSF49562">
    <property type="entry name" value="C2 domain (Calcium/lipid-binding domain, CaLB)"/>
    <property type="match status" value="1"/>
</dbReference>
<dbReference type="InterPro" id="IPR000008">
    <property type="entry name" value="C2_dom"/>
</dbReference>